<feature type="chain" id="PRO_5046776520" description="PDZ domain-containing protein" evidence="6">
    <location>
        <begin position="21"/>
        <end position="638"/>
    </location>
</feature>
<keyword evidence="6" id="KW-0732">Signal</keyword>
<evidence type="ECO:0000259" key="7">
    <source>
        <dbReference type="PROSITE" id="PS50106"/>
    </source>
</evidence>
<dbReference type="InterPro" id="IPR036034">
    <property type="entry name" value="PDZ_sf"/>
</dbReference>
<dbReference type="CDD" id="cd06782">
    <property type="entry name" value="cpPDZ_CPP-like"/>
    <property type="match status" value="1"/>
</dbReference>
<keyword evidence="3 5" id="KW-0378">Hydrolase</keyword>
<evidence type="ECO:0000256" key="2">
    <source>
        <dbReference type="ARBA" id="ARBA00022670"/>
    </source>
</evidence>
<protein>
    <recommendedName>
        <fullName evidence="7">PDZ domain-containing protein</fullName>
    </recommendedName>
</protein>
<proteinExistence type="inferred from homology"/>
<dbReference type="PANTHER" id="PTHR32060:SF22">
    <property type="entry name" value="CARBOXYL-TERMINAL-PROCESSING PEPTIDASE 3, CHLOROPLASTIC"/>
    <property type="match status" value="1"/>
</dbReference>
<dbReference type="NCBIfam" id="TIGR00225">
    <property type="entry name" value="prc"/>
    <property type="match status" value="1"/>
</dbReference>
<sequence>MKLKPLIFSILILFAVCAEAKPPKLTAHTTYKKSEEILKGHVSCKEMTPEIARRTLKNFLNELDPTKTYLLASEVEKWTEPSEELVDKIIQNYKKERFELYEKIYQVMVGAIHRRNDLEEKIKGLLSPESAKNIDFKAVKWAQNERELEERLLALRALQLETADKLEVDSKEQFMQRLSKRRSSREEEVIQGGKKKLQNKQMFAYFLKSLCGGLDNHTVYFTPQEANQFMVQVQQRLFGIGAQLRDDLTGFTLVRLLDGGPALRDGKLKAGDKIIAVDHEPVVGMDIVEAVSLIRGPKGTAVNLTILRETGEKFDTEVVRDEIVLKETRFETAKLPYGNGVIAHIRLFSFYQDSTASAATDIKEAIEAIKKEDNLQGVILDLRGNAGGILPTAVAVTGLFIQKGVVVSIKDSGGNIQHLRNFSSDVSWDGPLLVLTNKGSASAAEIVAQTLQDYGRAILVGDPYTWGKGSYQTFTLEAGNIHKVNPQGEYKVTRGLYYTVSGKSPQLTGTKVDVEVPGSLTELEIGESFAKFPLENDEISPNFVDNLYDIHPFHRRKMMRLYSKNRQEYVDLYGSYLPALKKNSSLRIEQNKNYQNFLKELRKEEFDPETAERYGQNDLQLEESLNIMKDLILMLQAG</sequence>
<dbReference type="InterPro" id="IPR005151">
    <property type="entry name" value="Tail-specific_protease"/>
</dbReference>
<reference evidence="8 9" key="1">
    <citation type="submission" date="2020-01" db="EMBL/GenBank/DDBJ databases">
        <title>Draft genome sequence of Cand. Neptunochlamydia vexilliferae K9.</title>
        <authorList>
            <person name="Schulz F."/>
            <person name="Koestlbacher S."/>
            <person name="Wascher F."/>
            <person name="Pizzetti I."/>
            <person name="Horn M."/>
        </authorList>
    </citation>
    <scope>NUCLEOTIDE SEQUENCE [LARGE SCALE GENOMIC DNA]</scope>
    <source>
        <strain evidence="8 9">K9</strain>
    </source>
</reference>
<dbReference type="Pfam" id="PF17804">
    <property type="entry name" value="TSP_NTD"/>
    <property type="match status" value="1"/>
</dbReference>
<keyword evidence="4 5" id="KW-0720">Serine protease</keyword>
<dbReference type="Pfam" id="PF03572">
    <property type="entry name" value="Peptidase_S41"/>
    <property type="match status" value="1"/>
</dbReference>
<evidence type="ECO:0000313" key="9">
    <source>
        <dbReference type="Proteomes" id="UP001194714"/>
    </source>
</evidence>
<keyword evidence="2 5" id="KW-0645">Protease</keyword>
<dbReference type="SUPFAM" id="SSF50156">
    <property type="entry name" value="PDZ domain-like"/>
    <property type="match status" value="1"/>
</dbReference>
<accession>A0ABS0AYP3</accession>
<organism evidence="8 9">
    <name type="scientific">Candidatus Neptunichlamydia vexilliferae</name>
    <dbReference type="NCBI Taxonomy" id="1651774"/>
    <lineage>
        <taxon>Bacteria</taxon>
        <taxon>Pseudomonadati</taxon>
        <taxon>Chlamydiota</taxon>
        <taxon>Chlamydiia</taxon>
        <taxon>Parachlamydiales</taxon>
        <taxon>Simkaniaceae</taxon>
        <taxon>Candidatus Neptunichlamydia</taxon>
    </lineage>
</organism>
<evidence type="ECO:0000256" key="4">
    <source>
        <dbReference type="ARBA" id="ARBA00022825"/>
    </source>
</evidence>
<gene>
    <name evidence="8" type="ORF">NEPTK9_000216</name>
</gene>
<dbReference type="SMART" id="SM00245">
    <property type="entry name" value="TSPc"/>
    <property type="match status" value="1"/>
</dbReference>
<name>A0ABS0AYP3_9BACT</name>
<feature type="domain" description="PDZ" evidence="7">
    <location>
        <begin position="230"/>
        <end position="295"/>
    </location>
</feature>
<comment type="similarity">
    <text evidence="1 5">Belongs to the peptidase S41A family.</text>
</comment>
<dbReference type="EMBL" id="JAAEJV010000003">
    <property type="protein sequence ID" value="MBF5058717.1"/>
    <property type="molecule type" value="Genomic_DNA"/>
</dbReference>
<dbReference type="InterPro" id="IPR001478">
    <property type="entry name" value="PDZ"/>
</dbReference>
<evidence type="ECO:0000256" key="6">
    <source>
        <dbReference type="SAM" id="SignalP"/>
    </source>
</evidence>
<dbReference type="PANTHER" id="PTHR32060">
    <property type="entry name" value="TAIL-SPECIFIC PROTEASE"/>
    <property type="match status" value="1"/>
</dbReference>
<dbReference type="Gene3D" id="3.90.226.10">
    <property type="entry name" value="2-enoyl-CoA Hydratase, Chain A, domain 1"/>
    <property type="match status" value="1"/>
</dbReference>
<dbReference type="InterPro" id="IPR004447">
    <property type="entry name" value="Peptidase_S41A"/>
</dbReference>
<dbReference type="SMART" id="SM00228">
    <property type="entry name" value="PDZ"/>
    <property type="match status" value="1"/>
</dbReference>
<feature type="signal peptide" evidence="6">
    <location>
        <begin position="1"/>
        <end position="20"/>
    </location>
</feature>
<evidence type="ECO:0000256" key="1">
    <source>
        <dbReference type="ARBA" id="ARBA00009179"/>
    </source>
</evidence>
<keyword evidence="9" id="KW-1185">Reference proteome</keyword>
<dbReference type="SUPFAM" id="SSF52096">
    <property type="entry name" value="ClpP/crotonase"/>
    <property type="match status" value="1"/>
</dbReference>
<dbReference type="Gene3D" id="3.30.750.44">
    <property type="match status" value="1"/>
</dbReference>
<dbReference type="Proteomes" id="UP001194714">
    <property type="component" value="Unassembled WGS sequence"/>
</dbReference>
<dbReference type="CDD" id="cd07560">
    <property type="entry name" value="Peptidase_S41_CPP"/>
    <property type="match status" value="1"/>
</dbReference>
<evidence type="ECO:0000256" key="3">
    <source>
        <dbReference type="ARBA" id="ARBA00022801"/>
    </source>
</evidence>
<dbReference type="InterPro" id="IPR040573">
    <property type="entry name" value="TSP_N"/>
</dbReference>
<dbReference type="PROSITE" id="PS50106">
    <property type="entry name" value="PDZ"/>
    <property type="match status" value="1"/>
</dbReference>
<dbReference type="RefSeq" id="WP_194846999.1">
    <property type="nucleotide sequence ID" value="NZ_JAAEJV010000003.1"/>
</dbReference>
<comment type="caution">
    <text evidence="8">The sequence shown here is derived from an EMBL/GenBank/DDBJ whole genome shotgun (WGS) entry which is preliminary data.</text>
</comment>
<evidence type="ECO:0000313" key="8">
    <source>
        <dbReference type="EMBL" id="MBF5058717.1"/>
    </source>
</evidence>
<dbReference type="InterPro" id="IPR029045">
    <property type="entry name" value="ClpP/crotonase-like_dom_sf"/>
</dbReference>
<evidence type="ECO:0000256" key="5">
    <source>
        <dbReference type="RuleBase" id="RU004404"/>
    </source>
</evidence>
<dbReference type="Gene3D" id="2.30.42.10">
    <property type="match status" value="1"/>
</dbReference>
<dbReference type="Pfam" id="PF00595">
    <property type="entry name" value="PDZ"/>
    <property type="match status" value="1"/>
</dbReference>